<dbReference type="EMBL" id="BKCJ011282342">
    <property type="protein sequence ID" value="GFD14848.1"/>
    <property type="molecule type" value="Genomic_DNA"/>
</dbReference>
<accession>A0A699U0H4</accession>
<feature type="region of interest" description="Disordered" evidence="1">
    <location>
        <begin position="1"/>
        <end position="24"/>
    </location>
</feature>
<name>A0A699U0H4_TANCI</name>
<evidence type="ECO:0000256" key="1">
    <source>
        <dbReference type="SAM" id="MobiDB-lite"/>
    </source>
</evidence>
<proteinExistence type="predicted"/>
<evidence type="ECO:0000313" key="2">
    <source>
        <dbReference type="EMBL" id="GFD14848.1"/>
    </source>
</evidence>
<sequence>MRNGDSKIKTGSFRDVLGGSKPIDPPVTDKCINVVKDAGIHSRLDKCWIAANEGLVANRNWLHQWFDDLKLWEDNGDSHVRLAWITIEGLLTLEEIWKLSSL</sequence>
<gene>
    <name evidence="2" type="ORF">Tci_886817</name>
</gene>
<dbReference type="AlphaFoldDB" id="A0A699U0H4"/>
<reference evidence="2" key="1">
    <citation type="journal article" date="2019" name="Sci. Rep.">
        <title>Draft genome of Tanacetum cinerariifolium, the natural source of mosquito coil.</title>
        <authorList>
            <person name="Yamashiro T."/>
            <person name="Shiraishi A."/>
            <person name="Satake H."/>
            <person name="Nakayama K."/>
        </authorList>
    </citation>
    <scope>NUCLEOTIDE SEQUENCE</scope>
</reference>
<protein>
    <submittedName>
        <fullName evidence="2">Nucleotide-binding alpha-beta plait domain-containing protein</fullName>
    </submittedName>
</protein>
<organism evidence="2">
    <name type="scientific">Tanacetum cinerariifolium</name>
    <name type="common">Dalmatian daisy</name>
    <name type="synonym">Chrysanthemum cinerariifolium</name>
    <dbReference type="NCBI Taxonomy" id="118510"/>
    <lineage>
        <taxon>Eukaryota</taxon>
        <taxon>Viridiplantae</taxon>
        <taxon>Streptophyta</taxon>
        <taxon>Embryophyta</taxon>
        <taxon>Tracheophyta</taxon>
        <taxon>Spermatophyta</taxon>
        <taxon>Magnoliopsida</taxon>
        <taxon>eudicotyledons</taxon>
        <taxon>Gunneridae</taxon>
        <taxon>Pentapetalae</taxon>
        <taxon>asterids</taxon>
        <taxon>campanulids</taxon>
        <taxon>Asterales</taxon>
        <taxon>Asteraceae</taxon>
        <taxon>Asteroideae</taxon>
        <taxon>Anthemideae</taxon>
        <taxon>Anthemidinae</taxon>
        <taxon>Tanacetum</taxon>
    </lineage>
</organism>
<comment type="caution">
    <text evidence="2">The sequence shown here is derived from an EMBL/GenBank/DDBJ whole genome shotgun (WGS) entry which is preliminary data.</text>
</comment>